<feature type="domain" description="Integrator complex subunit 1 R3" evidence="1">
    <location>
        <begin position="1650"/>
        <end position="1770"/>
    </location>
</feature>
<dbReference type="EMBL" id="JAPDFW010000103">
    <property type="protein sequence ID" value="KAJ5069652.1"/>
    <property type="molecule type" value="Genomic_DNA"/>
</dbReference>
<protein>
    <submittedName>
        <fullName evidence="3">Uncharacterized protein</fullName>
    </submittedName>
</protein>
<gene>
    <name evidence="3" type="ORF">M0811_02229</name>
</gene>
<reference evidence="3" key="1">
    <citation type="submission" date="2022-10" db="EMBL/GenBank/DDBJ databases">
        <title>Novel sulphate-reducing endosymbionts in the free-living metamonad Anaeramoeba.</title>
        <authorList>
            <person name="Jerlstrom-Hultqvist J."/>
            <person name="Cepicka I."/>
            <person name="Gallot-Lavallee L."/>
            <person name="Salas-Leiva D."/>
            <person name="Curtis B.A."/>
            <person name="Zahonova K."/>
            <person name="Pipaliya S."/>
            <person name="Dacks J."/>
            <person name="Roger A.J."/>
        </authorList>
    </citation>
    <scope>NUCLEOTIDE SEQUENCE</scope>
    <source>
        <strain evidence="3">BMAN</strain>
    </source>
</reference>
<organism evidence="3 4">
    <name type="scientific">Anaeramoeba ignava</name>
    <name type="common">Anaerobic marine amoeba</name>
    <dbReference type="NCBI Taxonomy" id="1746090"/>
    <lineage>
        <taxon>Eukaryota</taxon>
        <taxon>Metamonada</taxon>
        <taxon>Anaeramoebidae</taxon>
        <taxon>Anaeramoeba</taxon>
    </lineage>
</organism>
<evidence type="ECO:0000259" key="2">
    <source>
        <dbReference type="Pfam" id="PF22928"/>
    </source>
</evidence>
<dbReference type="PANTHER" id="PTHR21224:SF1">
    <property type="entry name" value="INTEGRATOR COMPLEX SUBUNIT 1"/>
    <property type="match status" value="1"/>
</dbReference>
<proteinExistence type="predicted"/>
<dbReference type="InterPro" id="IPR038902">
    <property type="entry name" value="INTS1"/>
</dbReference>
<dbReference type="Pfam" id="PF22927">
    <property type="entry name" value="INT1_R3"/>
    <property type="match status" value="1"/>
</dbReference>
<evidence type="ECO:0000259" key="1">
    <source>
        <dbReference type="Pfam" id="PF22927"/>
    </source>
</evidence>
<keyword evidence="4" id="KW-1185">Reference proteome</keyword>
<sequence length="1967" mass="232169">MQYYQQQNQKKNQQQQKEIENSIIFTAFQKAFLNEDKERIISLFKECFIFLQQEKPDKTIFIVLLFLNQKFFKFFLNEEIVQMFINLFYSKSSILPLLACQILNRTFYNTFEWPESFVYAYIEDATNQRKWIDHDLAFLFILNIETVFKPDNYPPESIKSIYQNNFSNHNNEDYKIYNRYDHNPNFKNQMKEKILKIIHSRIEQQNNLNDQKSTLLLILSTIYFPESRYFGSLHLSNWLNNPVFKGSPKKLIRQIAKYCSVNQHDENTVKNIIKLQVKVTDETLKKECIHTILDNNPKYAQIVVDHFITQEIHEQIKYSKVFSGKTTVFGASSGNCRMIPLYLPVSLQQNIEELIGFSLQSLSKNQEYHEHLTNICKTITKEIHYELDYSLICKTLMNIQNISGLIQINQNEKNQWMISIGQMVSAFIFFFLSKQSSKSNENENEILEVISKIQLYSTRWCLYQLPKILSNSINQVSAQIMQDLFFIQPPSYLKLHTQSRESHQNILDILQNKSLFQEETIINILKMPFWSLFVPDSEEYDLNNNFVKCDDNSEFIDNLKLIYKDFQKESLISSNDSISLVEKLVIRSLSTNQTHPLIITCNSTLISLLMSSSLFYNHLNQNLFPFNNNLEFIQKENFFVSDLFWKSITLLFIFSCFNTQSLGKELWNSFILVKNLMEFIMINESSSLIDNQIQNKSSNQQLTNFEKTKINQLITTYQFPKSLTENLMIFDISQKNQITKNIPENILQNCALYDSKFNLAKKIASFQSHQFVLDLITQKENQIFQNPSWLLRIIRNDIQLLQVISIKFLCDLVFFQIKSLVGDENRNSRKIQKIDLFADILSINNKTKTDEKNNSNMKIENLNTKEIEMELDNEDKSTLTKDQNIKLTRDILLELTNRIQDDSLNCKKNFINIIDYLSIHLCSRNSHKRALWRRFLRTLLLNYQNKTCFDYSNDCLTFETVSAICDSIFYQNIQDDFHNFIKKILLFETDSCSLIGYITFLHQNSAKDLDKFLTNFISKRELVLSYLLHEPQICDIFIQNIHSNDKKSLVTLLALYVKSRQNDENLIKKLSKLILHKEKKRKNKLKIKEEYLLLLISSNSPKMIDFSFQFLSPDSIPKLFNLYGLSEESIHSIIKFTQKNSQIFDNLESNQLNMIILKLNLWKKMGFIKKENELLNSLIKNKNKTKTKIKQKRTLISNQSKIQNIKIQNEQFDLNIFLNLKTKQDDLITSITNININSEFIEQFSKLLKNQIFLNNFLENSLYSLPLLSRLFSFSLENQDYSQMILEIFKSIQSSINNYIIGTKSNQNLINTYQLVISSYINNISQKYPKNAKKTKTTKSRKLELSANKGIKLLADNPSHFEKFLLKLTQEEKLTEIQIQQIILSIFHQNMKNEQNLTPKLQKDYSKFPKGILFDYYELFQRSGIYPTLEQMKDLLSFENPQIYYLITFIVSNSDLNFLQKLLIFLLNENPKISQIQAKNLLDIVHLMIRKFKSIGNEYFESKIDPQNIISLTNWILYESESISQQKIQDNRIQLLLSASESQSIFIPVIYSLINRNQSNFTKKKKMKEKQIIEEKTTINPTKQLLLRLYFEYPERFIAFQTKNQLVNSVNYLPFATQISSSGLDESLYKYLRCLTSISQSNKGYTKLCYLALNHPLIVYRFIPNFFSLIEGKIYVEFPGFLDQNYHRLFSYIVGILLLLKPFVFHHEKTEFIVEMFLEFIKSTKLKEKKLISLFSKIITFLCYCGLAKKRYRKKIQSYSRYITRFHEKYFELKKVQLLLDIISKKSSNQINEDDFRSFQSEESFEQFKSRLDPNSNTYEQIEDALKELDAGTIQLPNVLELFIQELLFLTQIQNQNVPMLSYKLIKRCLIVSPKYSTCSLVMRSSLQRLSNSSKLIRQNSLQFIPQLILFCPNDLFSLLFNRLFNLKNESTEVIKEILFGEIFEDQKEKEKQQQQQEIIPFIPKFK</sequence>
<dbReference type="OMA" id="DENSWPE"/>
<dbReference type="InterPro" id="IPR053965">
    <property type="entry name" value="INTS1_R4"/>
</dbReference>
<dbReference type="InterPro" id="IPR053964">
    <property type="entry name" value="INT1_R3"/>
</dbReference>
<accession>A0A9Q0LB58</accession>
<evidence type="ECO:0000313" key="3">
    <source>
        <dbReference type="EMBL" id="KAJ5069652.1"/>
    </source>
</evidence>
<dbReference type="OrthoDB" id="19938at2759"/>
<dbReference type="GO" id="GO:0032039">
    <property type="term" value="C:integrator complex"/>
    <property type="evidence" value="ECO:0007669"/>
    <property type="project" value="InterPro"/>
</dbReference>
<name>A0A9Q0LB58_ANAIG</name>
<dbReference type="Pfam" id="PF22928">
    <property type="entry name" value="INTS1_R4"/>
    <property type="match status" value="1"/>
</dbReference>
<evidence type="ECO:0000313" key="4">
    <source>
        <dbReference type="Proteomes" id="UP001149090"/>
    </source>
</evidence>
<feature type="domain" description="Integrator complex subunit 1 R4" evidence="2">
    <location>
        <begin position="1816"/>
        <end position="1912"/>
    </location>
</feature>
<dbReference type="Proteomes" id="UP001149090">
    <property type="component" value="Unassembled WGS sequence"/>
</dbReference>
<dbReference type="GO" id="GO:0034474">
    <property type="term" value="P:U2 snRNA 3'-end processing"/>
    <property type="evidence" value="ECO:0007669"/>
    <property type="project" value="InterPro"/>
</dbReference>
<comment type="caution">
    <text evidence="3">The sequence shown here is derived from an EMBL/GenBank/DDBJ whole genome shotgun (WGS) entry which is preliminary data.</text>
</comment>
<dbReference type="PANTHER" id="PTHR21224">
    <property type="entry name" value="INTEGRATOR COMPLEX SUBUNIT 1"/>
    <property type="match status" value="1"/>
</dbReference>